<dbReference type="AlphaFoldDB" id="A0AAJ0N6E9"/>
<dbReference type="Proteomes" id="UP000030969">
    <property type="component" value="Unassembled WGS sequence"/>
</dbReference>
<name>A0AAJ0N6E9_9XANT</name>
<organism evidence="1 2">
    <name type="scientific">Xanthomonas vesicatoria</name>
    <dbReference type="NCBI Taxonomy" id="56460"/>
    <lineage>
        <taxon>Bacteria</taxon>
        <taxon>Pseudomonadati</taxon>
        <taxon>Pseudomonadota</taxon>
        <taxon>Gammaproteobacteria</taxon>
        <taxon>Lysobacterales</taxon>
        <taxon>Lysobacteraceae</taxon>
        <taxon>Xanthomonas</taxon>
    </lineage>
</organism>
<reference evidence="1 2" key="1">
    <citation type="submission" date="2014-11" db="EMBL/GenBank/DDBJ databases">
        <title>Draft Genome Sequences of Xanthomonas vesicatoria Strains from the Balkan Peninsula.</title>
        <authorList>
            <person name="Vancheva T."/>
            <person name="Lefeuvre P."/>
            <person name="Bogatzevska N."/>
            <person name="Moncheva P."/>
            <person name="Koebnik R."/>
        </authorList>
    </citation>
    <scope>NUCLEOTIDE SEQUENCE [LARGE SCALE GENOMIC DNA]</scope>
    <source>
        <strain evidence="1 2">53M</strain>
    </source>
</reference>
<accession>A0AAJ0N6E9</accession>
<sequence>MIRLGEAIKFIWRSYYLREISLTFRLFVTFKHYKRIDGFKLIYTTAIIAPYSLSIKYFMKVELKI</sequence>
<evidence type="ECO:0000313" key="1">
    <source>
        <dbReference type="EMBL" id="KHM97889.1"/>
    </source>
</evidence>
<protein>
    <submittedName>
        <fullName evidence="1">Uncharacterized protein</fullName>
    </submittedName>
</protein>
<gene>
    <name evidence="1" type="ORF">OR61_02445</name>
</gene>
<evidence type="ECO:0000313" key="2">
    <source>
        <dbReference type="Proteomes" id="UP000030969"/>
    </source>
</evidence>
<comment type="caution">
    <text evidence="1">The sequence shown here is derived from an EMBL/GenBank/DDBJ whole genome shotgun (WGS) entry which is preliminary data.</text>
</comment>
<proteinExistence type="predicted"/>
<dbReference type="EMBL" id="JSYJ01000009">
    <property type="protein sequence ID" value="KHM97889.1"/>
    <property type="molecule type" value="Genomic_DNA"/>
</dbReference>